<feature type="domain" description="Lon N-terminal" evidence="13">
    <location>
        <begin position="74"/>
        <end position="292"/>
    </location>
</feature>
<keyword evidence="8" id="KW-0833">Ubl conjugation pathway</keyword>
<feature type="signal peptide" evidence="12">
    <location>
        <begin position="1"/>
        <end position="16"/>
    </location>
</feature>
<evidence type="ECO:0000256" key="5">
    <source>
        <dbReference type="ARBA" id="ARBA00014394"/>
    </source>
</evidence>
<keyword evidence="16" id="KW-1185">Reference proteome</keyword>
<dbReference type="GO" id="GO:0031464">
    <property type="term" value="C:Cul4A-RING E3 ubiquitin ligase complex"/>
    <property type="evidence" value="ECO:0007669"/>
    <property type="project" value="TreeGrafter"/>
</dbReference>
<evidence type="ECO:0000256" key="9">
    <source>
        <dbReference type="ARBA" id="ARBA00022833"/>
    </source>
</evidence>
<dbReference type="FunFam" id="2.30.130.40:FF:000002">
    <property type="entry name" value="Cereblon, isoform CRA_c"/>
    <property type="match status" value="1"/>
</dbReference>
<proteinExistence type="inferred from homology"/>
<dbReference type="GO" id="GO:0005634">
    <property type="term" value="C:nucleus"/>
    <property type="evidence" value="ECO:0007669"/>
    <property type="project" value="UniProtKB-SubCell"/>
</dbReference>
<dbReference type="UniPathway" id="UPA00143"/>
<dbReference type="Pfam" id="PF03226">
    <property type="entry name" value="Yippee-Mis18"/>
    <property type="match status" value="1"/>
</dbReference>
<evidence type="ECO:0000256" key="12">
    <source>
        <dbReference type="SAM" id="SignalP"/>
    </source>
</evidence>
<dbReference type="SUPFAM" id="SSF88697">
    <property type="entry name" value="PUA domain-like"/>
    <property type="match status" value="1"/>
</dbReference>
<dbReference type="CDD" id="cd15777">
    <property type="entry name" value="CRBN_C_like"/>
    <property type="match status" value="1"/>
</dbReference>
<dbReference type="Gene3D" id="2.170.150.20">
    <property type="entry name" value="Peptide methionine sulfoxide reductase"/>
    <property type="match status" value="1"/>
</dbReference>
<dbReference type="AlphaFoldDB" id="V8PB51"/>
<dbReference type="Gene3D" id="2.30.130.40">
    <property type="entry name" value="LON domain-like"/>
    <property type="match status" value="1"/>
</dbReference>
<evidence type="ECO:0000256" key="4">
    <source>
        <dbReference type="ARBA" id="ARBA00005293"/>
    </source>
</evidence>
<reference evidence="15 16" key="1">
    <citation type="journal article" date="2013" name="Proc. Natl. Acad. Sci. U.S.A.">
        <title>The king cobra genome reveals dynamic gene evolution and adaptation in the snake venom system.</title>
        <authorList>
            <person name="Vonk F.J."/>
            <person name="Casewell N.R."/>
            <person name="Henkel C.V."/>
            <person name="Heimberg A.M."/>
            <person name="Jansen H.J."/>
            <person name="McCleary R.J."/>
            <person name="Kerkkamp H.M."/>
            <person name="Vos R.A."/>
            <person name="Guerreiro I."/>
            <person name="Calvete J.J."/>
            <person name="Wuster W."/>
            <person name="Woods A.E."/>
            <person name="Logan J.M."/>
            <person name="Harrison R.A."/>
            <person name="Castoe T.A."/>
            <person name="de Koning A.P."/>
            <person name="Pollock D.D."/>
            <person name="Yandell M."/>
            <person name="Calderon D."/>
            <person name="Renjifo C."/>
            <person name="Currier R.B."/>
            <person name="Salgado D."/>
            <person name="Pla D."/>
            <person name="Sanz L."/>
            <person name="Hyder A.S."/>
            <person name="Ribeiro J.M."/>
            <person name="Arntzen J.W."/>
            <person name="van den Thillart G.E."/>
            <person name="Boetzer M."/>
            <person name="Pirovano W."/>
            <person name="Dirks R.P."/>
            <person name="Spaink H.P."/>
            <person name="Duboule D."/>
            <person name="McGlinn E."/>
            <person name="Kini R.M."/>
            <person name="Richardson M.K."/>
        </authorList>
    </citation>
    <scope>NUCLEOTIDE SEQUENCE</scope>
    <source>
        <tissue evidence="15">Blood</tissue>
    </source>
</reference>
<dbReference type="GO" id="GO:0046872">
    <property type="term" value="F:metal ion binding"/>
    <property type="evidence" value="ECO:0007669"/>
    <property type="project" value="UniProtKB-KW"/>
</dbReference>
<dbReference type="GO" id="GO:0005737">
    <property type="term" value="C:cytoplasm"/>
    <property type="evidence" value="ECO:0007669"/>
    <property type="project" value="UniProtKB-SubCell"/>
</dbReference>
<comment type="similarity">
    <text evidence="4">Belongs to the CRBN family.</text>
</comment>
<evidence type="ECO:0000256" key="7">
    <source>
        <dbReference type="ARBA" id="ARBA00022723"/>
    </source>
</evidence>
<comment type="pathway">
    <text evidence="3">Protein modification; protein ubiquitination.</text>
</comment>
<feature type="non-terminal residue" evidence="15">
    <location>
        <position position="1"/>
    </location>
</feature>
<dbReference type="EMBL" id="AZIM01000404">
    <property type="protein sequence ID" value="ETE71228.1"/>
    <property type="molecule type" value="Genomic_DNA"/>
</dbReference>
<dbReference type="PANTHER" id="PTHR14255:SF4">
    <property type="entry name" value="PROTEIN CEREBLON"/>
    <property type="match status" value="1"/>
</dbReference>
<dbReference type="InterPro" id="IPR046336">
    <property type="entry name" value="Lon_prtase_N_sf"/>
</dbReference>
<gene>
    <name evidence="15" type="primary">CRBN</name>
    <name evidence="15" type="ORF">L345_02954</name>
</gene>
<keyword evidence="7" id="KW-0479">Metal-binding</keyword>
<dbReference type="PANTHER" id="PTHR14255">
    <property type="entry name" value="CEREBLON"/>
    <property type="match status" value="1"/>
</dbReference>
<keyword evidence="9" id="KW-0862">Zinc</keyword>
<comment type="function">
    <text evidence="11">Substrate recognition component of a DCX (DDB1-CUL4-X-box) E3 protein ligase complex that mediates the ubiquitination and subsequent proteasomal degradation of target proteins, such as MEIS2. Normal degradation of key regulatory proteins is required for normal limb outgrowth and expression of the fibroblast growth factor FGF8. Maintains presynaptic glutamate release and consequently cognitive functions, such as memory and learning, by negatively regulating large-conductance calcium-activated potassium (BK) channels in excitatory neurons. Likely to function by regulating the assembly and neuronal surface expression of BK channels via its interaction with KCNT1. May also be involved in regulating anxiety-like behaviors via a BK channel-independent mechanism.</text>
</comment>
<feature type="chain" id="PRO_5004772609" description="Protein cereblon" evidence="12">
    <location>
        <begin position="17"/>
        <end position="416"/>
    </location>
</feature>
<name>V8PB51_OPHHA</name>
<evidence type="ECO:0000259" key="14">
    <source>
        <dbReference type="PROSITE" id="PS51788"/>
    </source>
</evidence>
<keyword evidence="6" id="KW-0963">Cytoplasm</keyword>
<dbReference type="GO" id="GO:0016567">
    <property type="term" value="P:protein ubiquitination"/>
    <property type="evidence" value="ECO:0007669"/>
    <property type="project" value="UniProtKB-UniPathway"/>
</dbReference>
<dbReference type="InterPro" id="IPR034750">
    <property type="entry name" value="CULT"/>
</dbReference>
<comment type="subcellular location">
    <subcellularLocation>
        <location evidence="2">Cytoplasm</location>
    </subcellularLocation>
    <subcellularLocation>
        <location evidence="1">Nucleus</location>
    </subcellularLocation>
</comment>
<evidence type="ECO:0000259" key="13">
    <source>
        <dbReference type="PROSITE" id="PS51787"/>
    </source>
</evidence>
<dbReference type="PROSITE" id="PS51787">
    <property type="entry name" value="LON_N"/>
    <property type="match status" value="1"/>
</dbReference>
<protein>
    <recommendedName>
        <fullName evidence="5">Protein cereblon</fullName>
    </recommendedName>
</protein>
<dbReference type="Gene3D" id="1.20.58.1480">
    <property type="match status" value="1"/>
</dbReference>
<comment type="caution">
    <text evidence="15">The sequence shown here is derived from an EMBL/GenBank/DDBJ whole genome shotgun (WGS) entry which is preliminary data.</text>
</comment>
<feature type="domain" description="CULT" evidence="14">
    <location>
        <begin position="291"/>
        <end position="399"/>
    </location>
</feature>
<evidence type="ECO:0000256" key="6">
    <source>
        <dbReference type="ARBA" id="ARBA00022490"/>
    </source>
</evidence>
<evidence type="ECO:0000256" key="2">
    <source>
        <dbReference type="ARBA" id="ARBA00004496"/>
    </source>
</evidence>
<dbReference type="Proteomes" id="UP000018936">
    <property type="component" value="Unassembled WGS sequence"/>
</dbReference>
<evidence type="ECO:0000256" key="8">
    <source>
        <dbReference type="ARBA" id="ARBA00022786"/>
    </source>
</evidence>
<keyword evidence="10" id="KW-0539">Nucleus</keyword>
<evidence type="ECO:0000256" key="11">
    <source>
        <dbReference type="ARBA" id="ARBA00054193"/>
    </source>
</evidence>
<accession>V8PB51</accession>
<evidence type="ECO:0000313" key="15">
    <source>
        <dbReference type="EMBL" id="ETE71228.1"/>
    </source>
</evidence>
<keyword evidence="12" id="KW-0732">Signal</keyword>
<dbReference type="Pfam" id="PF02190">
    <property type="entry name" value="LON_substr_bdg"/>
    <property type="match status" value="1"/>
</dbReference>
<dbReference type="PROSITE" id="PS51788">
    <property type="entry name" value="CULT"/>
    <property type="match status" value="1"/>
</dbReference>
<dbReference type="InterPro" id="IPR004910">
    <property type="entry name" value="Yippee/Mis18/Cereblon"/>
</dbReference>
<evidence type="ECO:0000256" key="3">
    <source>
        <dbReference type="ARBA" id="ARBA00004906"/>
    </source>
</evidence>
<sequence length="416" mass="47797">MSFKNMFKLLILLAESEEEDDVEMEVEDQDSKDAEKPNIINFDTSLPTSHMYLGSDMEEFHGRTVHDDDSCQTIPVLPQVMVMLIPGQTLPLQLFRPQEVSMVRNLIQRDRTFAVLAYSNILEREAHFGTTAEIYAYREEQEYGIETVKVKAVGRQRFKVLELRTQADGLQQAKVQILPERVLPSTMSAVQLESHSRCHIFPSSKPPAWQDQQIHQWRQKYQKETLMERVKQQLHEWDENLKDESLPANPIDFSYRVAACLPIDDVLRIQLLKIGSAVQRLRCELDIMNKCTSLCCKHCQDTEITTKNEIFSLSLCGPMAAYVNPHGYVHETLTVYKACNLNLNGNSSTQHSWFPGYAWTIAQCKICGSHMGWKFTATKKELSPQKFWGLTRSALLPRIPEKENESGQERSLLLCL</sequence>
<dbReference type="SMART" id="SM00464">
    <property type="entry name" value="LON"/>
    <property type="match status" value="1"/>
</dbReference>
<dbReference type="FunFam" id="2.170.150.20:FF:000002">
    <property type="entry name" value="Cereblon, isoform CRA_c"/>
    <property type="match status" value="1"/>
</dbReference>
<dbReference type="OrthoDB" id="267517at2759"/>
<evidence type="ECO:0000256" key="10">
    <source>
        <dbReference type="ARBA" id="ARBA00023242"/>
    </source>
</evidence>
<dbReference type="FunFam" id="1.20.58.1480:FF:000004">
    <property type="entry name" value="Cereblon, isoform CRA_c"/>
    <property type="match status" value="1"/>
</dbReference>
<dbReference type="InterPro" id="IPR015947">
    <property type="entry name" value="PUA-like_sf"/>
</dbReference>
<evidence type="ECO:0000313" key="16">
    <source>
        <dbReference type="Proteomes" id="UP000018936"/>
    </source>
</evidence>
<dbReference type="InterPro" id="IPR003111">
    <property type="entry name" value="Lon_prtase_N"/>
</dbReference>
<evidence type="ECO:0000256" key="1">
    <source>
        <dbReference type="ARBA" id="ARBA00004123"/>
    </source>
</evidence>
<organism evidence="15 16">
    <name type="scientific">Ophiophagus hannah</name>
    <name type="common">King cobra</name>
    <name type="synonym">Naja hannah</name>
    <dbReference type="NCBI Taxonomy" id="8665"/>
    <lineage>
        <taxon>Eukaryota</taxon>
        <taxon>Metazoa</taxon>
        <taxon>Chordata</taxon>
        <taxon>Craniata</taxon>
        <taxon>Vertebrata</taxon>
        <taxon>Euteleostomi</taxon>
        <taxon>Lepidosauria</taxon>
        <taxon>Squamata</taxon>
        <taxon>Bifurcata</taxon>
        <taxon>Unidentata</taxon>
        <taxon>Episquamata</taxon>
        <taxon>Toxicofera</taxon>
        <taxon>Serpentes</taxon>
        <taxon>Colubroidea</taxon>
        <taxon>Elapidae</taxon>
        <taxon>Elapinae</taxon>
        <taxon>Ophiophagus</taxon>
    </lineage>
</organism>